<sequence>MGSDIKKFVNPKFLNSIDVVLMRDLFARHFKEDKLPLAFDGDIAEVRKRMAEYFATPITDWSEGLIADLHRVAELGTGEGMQLILNEARRRSVILFPATDAEDAGSAPVKHEAKHVALHAYLHHHQIFEAAADFQALRAPTAMAEFRGPERDVGADLTEEASAAFKAAIVKLFAQDLQGDYCRLGPYEEDGEINLVVSHGAPVTTTPVVAGDREQIITLRAVKYAALRYAPNEGLLRIGGVPRAQQAEVAAIFAEHILGRPGFFAGKDARDLYTLDPITAFGPDFAFQHAFDERILEVRIVAAAADFFAEDEDGAWRYIRSWESKDASGAALRHFKASEVRFGRGWRLGEITFRVFFKSDAKQPAKVTVRLKPPGTLAFRRTRFEKAIHALVARNGLEKDRDADLVVEAAE</sequence>
<organism evidence="1 2">
    <name type="scientific">Jannaschia rubra</name>
    <dbReference type="NCBI Taxonomy" id="282197"/>
    <lineage>
        <taxon>Bacteria</taxon>
        <taxon>Pseudomonadati</taxon>
        <taxon>Pseudomonadota</taxon>
        <taxon>Alphaproteobacteria</taxon>
        <taxon>Rhodobacterales</taxon>
        <taxon>Roseobacteraceae</taxon>
        <taxon>Jannaschia</taxon>
    </lineage>
</organism>
<reference evidence="1 2" key="1">
    <citation type="submission" date="2015-07" db="EMBL/GenBank/DDBJ databases">
        <authorList>
            <person name="Noorani M."/>
        </authorList>
    </citation>
    <scope>NUCLEOTIDE SEQUENCE [LARGE SCALE GENOMIC DNA]</scope>
    <source>
        <strain evidence="1 2">CECT 5088</strain>
    </source>
</reference>
<gene>
    <name evidence="1" type="ORF">JAN5088_03169</name>
</gene>
<accession>A0A0M6XVP9</accession>
<dbReference type="OrthoDB" id="7238400at2"/>
<name>A0A0M6XVP9_9RHOB</name>
<evidence type="ECO:0000313" key="2">
    <source>
        <dbReference type="Proteomes" id="UP000048908"/>
    </source>
</evidence>
<evidence type="ECO:0000313" key="1">
    <source>
        <dbReference type="EMBL" id="CTQ34373.1"/>
    </source>
</evidence>
<dbReference type="EMBL" id="CXPG01000021">
    <property type="protein sequence ID" value="CTQ34373.1"/>
    <property type="molecule type" value="Genomic_DNA"/>
</dbReference>
<dbReference type="Proteomes" id="UP000048908">
    <property type="component" value="Unassembled WGS sequence"/>
</dbReference>
<keyword evidence="2" id="KW-1185">Reference proteome</keyword>
<proteinExistence type="predicted"/>
<dbReference type="RefSeq" id="WP_055683737.1">
    <property type="nucleotide sequence ID" value="NZ_CXPG01000021.1"/>
</dbReference>
<dbReference type="AlphaFoldDB" id="A0A0M6XVP9"/>
<dbReference type="STRING" id="282197.SAMN04488517_10862"/>
<protein>
    <submittedName>
        <fullName evidence="1">Uncharacterized protein</fullName>
    </submittedName>
</protein>